<dbReference type="Proteomes" id="UP000624703">
    <property type="component" value="Unassembled WGS sequence"/>
</dbReference>
<name>A0A8J7MDH4_9BACT</name>
<dbReference type="AlphaFoldDB" id="A0A8J7MDH4"/>
<sequence>MNDTEITIFDVIEFIRKWGGFKRSQEIDGSSCLESGLGITGDDGDELLEAASSYFSVQLADKERGYRTTFDLKDNDLPLKFRTASLL</sequence>
<comment type="caution">
    <text evidence="1">The sequence shown here is derived from an EMBL/GenBank/DDBJ whole genome shotgun (WGS) entry which is preliminary data.</text>
</comment>
<gene>
    <name evidence="1" type="ORF">JIN82_05420</name>
</gene>
<dbReference type="RefSeq" id="WP_200310630.1">
    <property type="nucleotide sequence ID" value="NZ_JAENIM010000025.1"/>
</dbReference>
<protein>
    <submittedName>
        <fullName evidence="1">Uncharacterized protein</fullName>
    </submittedName>
</protein>
<dbReference type="EMBL" id="JAENIM010000025">
    <property type="protein sequence ID" value="MBK1790595.1"/>
    <property type="molecule type" value="Genomic_DNA"/>
</dbReference>
<accession>A0A8J7MDH4</accession>
<keyword evidence="2" id="KW-1185">Reference proteome</keyword>
<organism evidence="1 2">
    <name type="scientific">Persicirhabdus sediminis</name>
    <dbReference type="NCBI Taxonomy" id="454144"/>
    <lineage>
        <taxon>Bacteria</taxon>
        <taxon>Pseudomonadati</taxon>
        <taxon>Verrucomicrobiota</taxon>
        <taxon>Verrucomicrobiia</taxon>
        <taxon>Verrucomicrobiales</taxon>
        <taxon>Verrucomicrobiaceae</taxon>
        <taxon>Persicirhabdus</taxon>
    </lineage>
</organism>
<reference evidence="1" key="1">
    <citation type="submission" date="2021-01" db="EMBL/GenBank/DDBJ databases">
        <title>Modified the classification status of verrucomicrobia.</title>
        <authorList>
            <person name="Feng X."/>
        </authorList>
    </citation>
    <scope>NUCLEOTIDE SEQUENCE</scope>
    <source>
        <strain evidence="1">_KCTC 22039</strain>
    </source>
</reference>
<evidence type="ECO:0000313" key="1">
    <source>
        <dbReference type="EMBL" id="MBK1790595.1"/>
    </source>
</evidence>
<evidence type="ECO:0000313" key="2">
    <source>
        <dbReference type="Proteomes" id="UP000624703"/>
    </source>
</evidence>
<proteinExistence type="predicted"/>